<keyword evidence="3 6" id="KW-0812">Transmembrane</keyword>
<evidence type="ECO:0000256" key="2">
    <source>
        <dbReference type="ARBA" id="ARBA00022475"/>
    </source>
</evidence>
<feature type="transmembrane region" description="Helical" evidence="6">
    <location>
        <begin position="364"/>
        <end position="384"/>
    </location>
</feature>
<dbReference type="InterPro" id="IPR050189">
    <property type="entry name" value="MFS_Efflux_Transporters"/>
</dbReference>
<organism evidence="8 9">
    <name type="scientific">Pseudomonas fakonensis</name>
    <dbReference type="NCBI Taxonomy" id="2842355"/>
    <lineage>
        <taxon>Bacteria</taxon>
        <taxon>Pseudomonadati</taxon>
        <taxon>Pseudomonadota</taxon>
        <taxon>Gammaproteobacteria</taxon>
        <taxon>Pseudomonadales</taxon>
        <taxon>Pseudomonadaceae</taxon>
        <taxon>Pseudomonas</taxon>
    </lineage>
</organism>
<comment type="subcellular location">
    <subcellularLocation>
        <location evidence="1">Cell membrane</location>
        <topology evidence="1">Multi-pass membrane protein</topology>
    </subcellularLocation>
</comment>
<evidence type="ECO:0000259" key="7">
    <source>
        <dbReference type="PROSITE" id="PS50850"/>
    </source>
</evidence>
<dbReference type="PROSITE" id="PS00216">
    <property type="entry name" value="SUGAR_TRANSPORT_1"/>
    <property type="match status" value="1"/>
</dbReference>
<dbReference type="InterPro" id="IPR005829">
    <property type="entry name" value="Sugar_transporter_CS"/>
</dbReference>
<dbReference type="PANTHER" id="PTHR43124:SF3">
    <property type="entry name" value="CHLORAMPHENICOL EFFLUX PUMP RV0191"/>
    <property type="match status" value="1"/>
</dbReference>
<feature type="transmembrane region" description="Helical" evidence="6">
    <location>
        <begin position="164"/>
        <end position="186"/>
    </location>
</feature>
<evidence type="ECO:0000313" key="9">
    <source>
        <dbReference type="Proteomes" id="UP001046350"/>
    </source>
</evidence>
<dbReference type="PANTHER" id="PTHR43124">
    <property type="entry name" value="PURINE EFFLUX PUMP PBUE"/>
    <property type="match status" value="1"/>
</dbReference>
<keyword evidence="4 6" id="KW-1133">Transmembrane helix</keyword>
<feature type="transmembrane region" description="Helical" evidence="6">
    <location>
        <begin position="79"/>
        <end position="98"/>
    </location>
</feature>
<accession>A0ABX8NAK3</accession>
<dbReference type="EMBL" id="CP077076">
    <property type="protein sequence ID" value="QXH52845.1"/>
    <property type="molecule type" value="Genomic_DNA"/>
</dbReference>
<evidence type="ECO:0000313" key="8">
    <source>
        <dbReference type="EMBL" id="QXH52845.1"/>
    </source>
</evidence>
<evidence type="ECO:0000256" key="3">
    <source>
        <dbReference type="ARBA" id="ARBA00022692"/>
    </source>
</evidence>
<protein>
    <submittedName>
        <fullName evidence="8">MFS transporter</fullName>
    </submittedName>
</protein>
<evidence type="ECO:0000256" key="4">
    <source>
        <dbReference type="ARBA" id="ARBA00022989"/>
    </source>
</evidence>
<evidence type="ECO:0000256" key="6">
    <source>
        <dbReference type="SAM" id="Phobius"/>
    </source>
</evidence>
<evidence type="ECO:0000256" key="1">
    <source>
        <dbReference type="ARBA" id="ARBA00004651"/>
    </source>
</evidence>
<keyword evidence="9" id="KW-1185">Reference proteome</keyword>
<feature type="domain" description="Major facilitator superfamily (MFS) profile" evidence="7">
    <location>
        <begin position="13"/>
        <end position="389"/>
    </location>
</feature>
<reference evidence="8" key="1">
    <citation type="journal article" date="2021" name="Microorganisms">
        <title>The Ever-Expanding Pseudomonas Genus: Description of 43 New Species and Partition of the Pseudomonas putida Group.</title>
        <authorList>
            <person name="Girard L."/>
            <person name="Lood C."/>
            <person name="Hofte M."/>
            <person name="Vandamme P."/>
            <person name="Rokni-Zadeh H."/>
            <person name="van Noort V."/>
            <person name="Lavigne R."/>
            <person name="De Mot R."/>
        </authorList>
    </citation>
    <scope>NUCLEOTIDE SEQUENCE</scope>
    <source>
        <strain evidence="8">COW40</strain>
    </source>
</reference>
<keyword evidence="5 6" id="KW-0472">Membrane</keyword>
<dbReference type="InterPro" id="IPR020846">
    <property type="entry name" value="MFS_dom"/>
</dbReference>
<name>A0ABX8NAK3_9PSED</name>
<dbReference type="Pfam" id="PF07690">
    <property type="entry name" value="MFS_1"/>
    <property type="match status" value="1"/>
</dbReference>
<feature type="transmembrane region" description="Helical" evidence="6">
    <location>
        <begin position="336"/>
        <end position="358"/>
    </location>
</feature>
<dbReference type="InterPro" id="IPR011701">
    <property type="entry name" value="MFS"/>
</dbReference>
<feature type="transmembrane region" description="Helical" evidence="6">
    <location>
        <begin position="104"/>
        <end position="124"/>
    </location>
</feature>
<feature type="transmembrane region" description="Helical" evidence="6">
    <location>
        <begin position="136"/>
        <end position="158"/>
    </location>
</feature>
<proteinExistence type="predicted"/>
<feature type="transmembrane region" description="Helical" evidence="6">
    <location>
        <begin position="280"/>
        <end position="298"/>
    </location>
</feature>
<feature type="transmembrane region" description="Helical" evidence="6">
    <location>
        <begin position="304"/>
        <end position="324"/>
    </location>
</feature>
<dbReference type="PROSITE" id="PS50850">
    <property type="entry name" value="MFS"/>
    <property type="match status" value="1"/>
</dbReference>
<feature type="transmembrane region" description="Helical" evidence="6">
    <location>
        <begin position="49"/>
        <end position="67"/>
    </location>
</feature>
<feature type="transmembrane region" description="Helical" evidence="6">
    <location>
        <begin position="211"/>
        <end position="235"/>
    </location>
</feature>
<dbReference type="Proteomes" id="UP001046350">
    <property type="component" value="Chromosome"/>
</dbReference>
<feature type="transmembrane region" description="Helical" evidence="6">
    <location>
        <begin position="247"/>
        <end position="268"/>
    </location>
</feature>
<gene>
    <name evidence="8" type="ORF">KSS94_06865</name>
</gene>
<sequence>MSRNCPHTDNAMRVTLLLLMCLLGVFPLDVILPSFPAIASSFHVATSSVAYSVSLFAIGVALSQLFIGPLSDAIGRKRLLLVGLLISALGATGCLLSSNFEAFIFFRLLQAIGCGCFVLSHALVQDLYTGKQQNNMRILLTGASGVFISLSPLAGSILQHHFNWQGSFILFTVLSACCALITVIFLQEKAGNFSPRGTLSSYQVLMKDSGFLTLTSFSCLAFTCHFSFIVSSPLLFMDRLGLSAKTFGLVFTGYGLTYVLGGVVAHWLNERIPPRKQIGLGFTLIGASGIASFIWGLLAGPSIASTLLPMIICTMGITIIRPTATTQALARHPTRAGAAAALNNTLLFACAGLASALIAATGSLLSVTLAASFILTGFLGWVMLARMPQLGEETH</sequence>
<evidence type="ECO:0000256" key="5">
    <source>
        <dbReference type="ARBA" id="ARBA00023136"/>
    </source>
</evidence>
<keyword evidence="2" id="KW-1003">Cell membrane</keyword>